<dbReference type="AlphaFoldDB" id="A0A5N6TGM2"/>
<dbReference type="Proteomes" id="UP000325780">
    <property type="component" value="Unassembled WGS sequence"/>
</dbReference>
<reference evidence="2 3" key="1">
    <citation type="submission" date="2019-04" db="EMBL/GenBank/DDBJ databases">
        <title>Friends and foes A comparative genomics study of 23 Aspergillus species from section Flavi.</title>
        <authorList>
            <consortium name="DOE Joint Genome Institute"/>
            <person name="Kjaerbolling I."/>
            <person name="Vesth T."/>
            <person name="Frisvad J.C."/>
            <person name="Nybo J.L."/>
            <person name="Theobald S."/>
            <person name="Kildgaard S."/>
            <person name="Isbrandt T."/>
            <person name="Kuo A."/>
            <person name="Sato A."/>
            <person name="Lyhne E.K."/>
            <person name="Kogle M.E."/>
            <person name="Wiebenga A."/>
            <person name="Kun R.S."/>
            <person name="Lubbers R.J."/>
            <person name="Makela M.R."/>
            <person name="Barry K."/>
            <person name="Chovatia M."/>
            <person name="Clum A."/>
            <person name="Daum C."/>
            <person name="Haridas S."/>
            <person name="He G."/>
            <person name="LaButti K."/>
            <person name="Lipzen A."/>
            <person name="Mondo S."/>
            <person name="Riley R."/>
            <person name="Salamov A."/>
            <person name="Simmons B.A."/>
            <person name="Magnuson J.K."/>
            <person name="Henrissat B."/>
            <person name="Mortensen U.H."/>
            <person name="Larsen T.O."/>
            <person name="Devries R.P."/>
            <person name="Grigoriev I.V."/>
            <person name="Machida M."/>
            <person name="Baker S.E."/>
            <person name="Andersen M.R."/>
        </authorList>
    </citation>
    <scope>NUCLEOTIDE SEQUENCE [LARGE SCALE GENOMIC DNA]</scope>
    <source>
        <strain evidence="2 3">IBT 18842</strain>
    </source>
</reference>
<evidence type="ECO:0000313" key="3">
    <source>
        <dbReference type="Proteomes" id="UP000325780"/>
    </source>
</evidence>
<proteinExistence type="predicted"/>
<dbReference type="EMBL" id="ML742341">
    <property type="protein sequence ID" value="KAE8145493.1"/>
    <property type="molecule type" value="Genomic_DNA"/>
</dbReference>
<keyword evidence="1" id="KW-1133">Transmembrane helix</keyword>
<keyword evidence="1" id="KW-0472">Membrane</keyword>
<keyword evidence="3" id="KW-1185">Reference proteome</keyword>
<protein>
    <submittedName>
        <fullName evidence="2">Uncharacterized protein</fullName>
    </submittedName>
</protein>
<evidence type="ECO:0000256" key="1">
    <source>
        <dbReference type="SAM" id="Phobius"/>
    </source>
</evidence>
<keyword evidence="1" id="KW-0812">Transmembrane</keyword>
<evidence type="ECO:0000313" key="2">
    <source>
        <dbReference type="EMBL" id="KAE8145493.1"/>
    </source>
</evidence>
<gene>
    <name evidence="2" type="ORF">BDV25DRAFT_164588</name>
</gene>
<name>A0A5N6TGM2_ASPAV</name>
<organism evidence="2 3">
    <name type="scientific">Aspergillus avenaceus</name>
    <dbReference type="NCBI Taxonomy" id="36643"/>
    <lineage>
        <taxon>Eukaryota</taxon>
        <taxon>Fungi</taxon>
        <taxon>Dikarya</taxon>
        <taxon>Ascomycota</taxon>
        <taxon>Pezizomycotina</taxon>
        <taxon>Eurotiomycetes</taxon>
        <taxon>Eurotiomycetidae</taxon>
        <taxon>Eurotiales</taxon>
        <taxon>Aspergillaceae</taxon>
        <taxon>Aspergillus</taxon>
        <taxon>Aspergillus subgen. Circumdati</taxon>
    </lineage>
</organism>
<accession>A0A5N6TGM2</accession>
<sequence length="66" mass="7156">MNICGPFYDVACLGKTSVGIPPDYHSSGMGYLYIITGIISLGRLSVDLFATIRDICRQIQRACVTA</sequence>
<feature type="transmembrane region" description="Helical" evidence="1">
    <location>
        <begin position="31"/>
        <end position="52"/>
    </location>
</feature>